<dbReference type="GO" id="GO:0032267">
    <property type="term" value="F:tRNA(Ile)-lysidine synthase activity"/>
    <property type="evidence" value="ECO:0007669"/>
    <property type="project" value="UniProtKB-EC"/>
</dbReference>
<name>A0A1Y1WJH3_9FUNG</name>
<dbReference type="STRING" id="61395.A0A1Y1WJH3"/>
<dbReference type="AlphaFoldDB" id="A0A1Y1WJH3"/>
<evidence type="ECO:0000256" key="5">
    <source>
        <dbReference type="ARBA" id="ARBA00022840"/>
    </source>
</evidence>
<dbReference type="InterPro" id="IPR014729">
    <property type="entry name" value="Rossmann-like_a/b/a_fold"/>
</dbReference>
<proteinExistence type="inferred from homology"/>
<dbReference type="PANTHER" id="PTHR43033">
    <property type="entry name" value="TRNA(ILE)-LYSIDINE SYNTHASE-RELATED"/>
    <property type="match status" value="1"/>
</dbReference>
<accession>A0A1Y1WJH3</accession>
<evidence type="ECO:0000256" key="2">
    <source>
        <dbReference type="ARBA" id="ARBA00022598"/>
    </source>
</evidence>
<dbReference type="Pfam" id="PF01171">
    <property type="entry name" value="ATP_bind_3"/>
    <property type="match status" value="1"/>
</dbReference>
<dbReference type="Gene3D" id="3.40.50.620">
    <property type="entry name" value="HUPs"/>
    <property type="match status" value="1"/>
</dbReference>
<dbReference type="PANTHER" id="PTHR43033:SF1">
    <property type="entry name" value="TRNA(ILE)-LYSIDINE SYNTHASE-RELATED"/>
    <property type="match status" value="1"/>
</dbReference>
<organism evidence="8 9">
    <name type="scientific">Linderina pennispora</name>
    <dbReference type="NCBI Taxonomy" id="61395"/>
    <lineage>
        <taxon>Eukaryota</taxon>
        <taxon>Fungi</taxon>
        <taxon>Fungi incertae sedis</taxon>
        <taxon>Zoopagomycota</taxon>
        <taxon>Kickxellomycotina</taxon>
        <taxon>Kickxellomycetes</taxon>
        <taxon>Kickxellales</taxon>
        <taxon>Kickxellaceae</taxon>
        <taxon>Linderina</taxon>
    </lineage>
</organism>
<evidence type="ECO:0000256" key="4">
    <source>
        <dbReference type="ARBA" id="ARBA00022741"/>
    </source>
</evidence>
<dbReference type="GO" id="GO:0008033">
    <property type="term" value="P:tRNA processing"/>
    <property type="evidence" value="ECO:0007669"/>
    <property type="project" value="UniProtKB-KW"/>
</dbReference>
<protein>
    <recommendedName>
        <fullName evidence="1">tRNA(Ile)-lysidine synthetase</fullName>
        <ecNumber evidence="1">6.3.4.19</ecNumber>
    </recommendedName>
</protein>
<dbReference type="Proteomes" id="UP000193922">
    <property type="component" value="Unassembled WGS sequence"/>
</dbReference>
<evidence type="ECO:0000313" key="9">
    <source>
        <dbReference type="Proteomes" id="UP000193922"/>
    </source>
</evidence>
<dbReference type="EC" id="6.3.4.19" evidence="1"/>
<dbReference type="EMBL" id="MCFD01000002">
    <property type="protein sequence ID" value="ORX73254.1"/>
    <property type="molecule type" value="Genomic_DNA"/>
</dbReference>
<dbReference type="GO" id="GO:0005524">
    <property type="term" value="F:ATP binding"/>
    <property type="evidence" value="ECO:0007669"/>
    <property type="project" value="UniProtKB-KW"/>
</dbReference>
<dbReference type="CDD" id="cd01992">
    <property type="entry name" value="TilS_N"/>
    <property type="match status" value="1"/>
</dbReference>
<dbReference type="HAMAP" id="MF_01161">
    <property type="entry name" value="tRNA_Ile_lys_synt"/>
    <property type="match status" value="1"/>
</dbReference>
<dbReference type="OrthoDB" id="5583317at2759"/>
<keyword evidence="9" id="KW-1185">Reference proteome</keyword>
<dbReference type="InterPro" id="IPR012094">
    <property type="entry name" value="tRNA_Ile_lys_synt"/>
</dbReference>
<dbReference type="RefSeq" id="XP_040746594.1">
    <property type="nucleotide sequence ID" value="XM_040890151.1"/>
</dbReference>
<dbReference type="NCBIfam" id="TIGR02432">
    <property type="entry name" value="lysidine_TilS_N"/>
    <property type="match status" value="1"/>
</dbReference>
<feature type="domain" description="tRNA(Ile)-lysidine/2-thiocytidine synthase N-terminal" evidence="7">
    <location>
        <begin position="24"/>
        <end position="211"/>
    </location>
</feature>
<dbReference type="SUPFAM" id="SSF52402">
    <property type="entry name" value="Adenine nucleotide alpha hydrolases-like"/>
    <property type="match status" value="1"/>
</dbReference>
<dbReference type="InterPro" id="IPR012795">
    <property type="entry name" value="tRNA_Ile_lys_synt_N"/>
</dbReference>
<sequence length="481" mass="53284">MSSVDRAVRRVWSLLQEYGLSDKQLLLAVSGGADSMALAYLVSCAVGPQRCHAITVDHGFRPESAAEANAVSKYMDRLRIRHHARKLSWDQQPAVQQLEEVARSRRYLEISKVCTEFGIDAVLTGHHAGDQAETFLLRFLRQSGVCGLAGMPTQAEFPHAVAGASSAPVLVRPLLQFKKPELYEICKTQRVPWFEDASNKDTRFRRNQLRQVIGSKDSIPSSPFNTDTLLEVCRAMQRHRVYINGKMKLLLDQHARFDTVNGVVELAASAHGPPEWARNAALRERILAHVVSWVNCREHPPELCHLRQFEQAVSSFAGQTSSVAATAAHVSLLWPTGKRGWVFCRQAPRPGEIGSMRGLAFGSLVVWDRRLVISVASKDPRGTWAVQSLGDAMQRWSGIIGEHRRQIKAAKRRLEIHAIQVTQPVVSVKIGECEVPVFALGCTVESSGVGEGCRIQVQAKSPPMRFEGERFPTSVATTHGV</sequence>
<evidence type="ECO:0000313" key="8">
    <source>
        <dbReference type="EMBL" id="ORX73254.1"/>
    </source>
</evidence>
<keyword evidence="5" id="KW-0067">ATP-binding</keyword>
<gene>
    <name evidence="8" type="ORF">DL89DRAFT_290974</name>
</gene>
<dbReference type="GeneID" id="63806799"/>
<keyword evidence="3" id="KW-0819">tRNA processing</keyword>
<evidence type="ECO:0000256" key="1">
    <source>
        <dbReference type="ARBA" id="ARBA00013267"/>
    </source>
</evidence>
<evidence type="ECO:0000256" key="3">
    <source>
        <dbReference type="ARBA" id="ARBA00022694"/>
    </source>
</evidence>
<evidence type="ECO:0000259" key="7">
    <source>
        <dbReference type="Pfam" id="PF01171"/>
    </source>
</evidence>
<comment type="caution">
    <text evidence="8">The sequence shown here is derived from an EMBL/GenBank/DDBJ whole genome shotgun (WGS) entry which is preliminary data.</text>
</comment>
<evidence type="ECO:0000256" key="6">
    <source>
        <dbReference type="ARBA" id="ARBA00048539"/>
    </source>
</evidence>
<keyword evidence="4" id="KW-0547">Nucleotide-binding</keyword>
<keyword evidence="2" id="KW-0436">Ligase</keyword>
<comment type="catalytic activity">
    <reaction evidence="6">
        <text>cytidine(34) in tRNA(Ile2) + L-lysine + ATP = lysidine(34) in tRNA(Ile2) + AMP + diphosphate + H(+)</text>
        <dbReference type="Rhea" id="RHEA:43744"/>
        <dbReference type="Rhea" id="RHEA-COMP:10625"/>
        <dbReference type="Rhea" id="RHEA-COMP:10670"/>
        <dbReference type="ChEBI" id="CHEBI:15378"/>
        <dbReference type="ChEBI" id="CHEBI:30616"/>
        <dbReference type="ChEBI" id="CHEBI:32551"/>
        <dbReference type="ChEBI" id="CHEBI:33019"/>
        <dbReference type="ChEBI" id="CHEBI:82748"/>
        <dbReference type="ChEBI" id="CHEBI:83665"/>
        <dbReference type="ChEBI" id="CHEBI:456215"/>
        <dbReference type="EC" id="6.3.4.19"/>
    </reaction>
</comment>
<dbReference type="InterPro" id="IPR011063">
    <property type="entry name" value="TilS/TtcA_N"/>
</dbReference>
<reference evidence="8 9" key="1">
    <citation type="submission" date="2016-07" db="EMBL/GenBank/DDBJ databases">
        <title>Pervasive Adenine N6-methylation of Active Genes in Fungi.</title>
        <authorList>
            <consortium name="DOE Joint Genome Institute"/>
            <person name="Mondo S.J."/>
            <person name="Dannebaum R.O."/>
            <person name="Kuo R.C."/>
            <person name="Labutti K."/>
            <person name="Haridas S."/>
            <person name="Kuo A."/>
            <person name="Salamov A."/>
            <person name="Ahrendt S.R."/>
            <person name="Lipzen A."/>
            <person name="Sullivan W."/>
            <person name="Andreopoulos W.B."/>
            <person name="Clum A."/>
            <person name="Lindquist E."/>
            <person name="Daum C."/>
            <person name="Ramamoorthy G.K."/>
            <person name="Gryganskyi A."/>
            <person name="Culley D."/>
            <person name="Magnuson J.K."/>
            <person name="James T.Y."/>
            <person name="O'Malley M.A."/>
            <person name="Stajich J.E."/>
            <person name="Spatafora J.W."/>
            <person name="Visel A."/>
            <person name="Grigoriev I.V."/>
        </authorList>
    </citation>
    <scope>NUCLEOTIDE SEQUENCE [LARGE SCALE GENOMIC DNA]</scope>
    <source>
        <strain evidence="8 9">ATCC 12442</strain>
    </source>
</reference>